<keyword evidence="6 10" id="KW-0547">Nucleotide-binding</keyword>
<dbReference type="PANTHER" id="PTHR43671:SF13">
    <property type="entry name" value="SERINE_THREONINE-PROTEIN KINASE NEK2"/>
    <property type="match status" value="1"/>
</dbReference>
<keyword evidence="7 13" id="KW-0418">Kinase</keyword>
<dbReference type="GO" id="GO:0005524">
    <property type="term" value="F:ATP binding"/>
    <property type="evidence" value="ECO:0007669"/>
    <property type="project" value="UniProtKB-UniRule"/>
</dbReference>
<evidence type="ECO:0000256" key="1">
    <source>
        <dbReference type="ARBA" id="ARBA00010886"/>
    </source>
</evidence>
<dbReference type="GO" id="GO:0004674">
    <property type="term" value="F:protein serine/threonine kinase activity"/>
    <property type="evidence" value="ECO:0007669"/>
    <property type="project" value="UniProtKB-EC"/>
</dbReference>
<evidence type="ECO:0000256" key="2">
    <source>
        <dbReference type="ARBA" id="ARBA00012513"/>
    </source>
</evidence>
<evidence type="ECO:0000256" key="5">
    <source>
        <dbReference type="ARBA" id="ARBA00022737"/>
    </source>
</evidence>
<feature type="compositionally biased region" description="Low complexity" evidence="11">
    <location>
        <begin position="401"/>
        <end position="412"/>
    </location>
</feature>
<dbReference type="Gene3D" id="3.30.200.20">
    <property type="entry name" value="Phosphorylase Kinase, domain 1"/>
    <property type="match status" value="1"/>
</dbReference>
<evidence type="ECO:0000313" key="14">
    <source>
        <dbReference type="Proteomes" id="UP000604475"/>
    </source>
</evidence>
<dbReference type="SUPFAM" id="SSF50978">
    <property type="entry name" value="WD40 repeat-like"/>
    <property type="match status" value="1"/>
</dbReference>
<dbReference type="PROSITE" id="PS00678">
    <property type="entry name" value="WD_REPEATS_1"/>
    <property type="match status" value="1"/>
</dbReference>
<feature type="domain" description="Protein kinase" evidence="12">
    <location>
        <begin position="28"/>
        <end position="279"/>
    </location>
</feature>
<comment type="similarity">
    <text evidence="1">Belongs to the protein kinase superfamily. NEK Ser/Thr protein kinase family. NIMA subfamily.</text>
</comment>
<reference evidence="13" key="1">
    <citation type="submission" date="2020-12" db="EMBL/GenBank/DDBJ databases">
        <title>Genomic characterization of non-nitrogen-fixing Frankia strains.</title>
        <authorList>
            <person name="Carlos-Shanley C."/>
            <person name="Guerra T."/>
            <person name="Hahn D."/>
        </authorList>
    </citation>
    <scope>NUCLEOTIDE SEQUENCE</scope>
    <source>
        <strain evidence="13">CN6</strain>
    </source>
</reference>
<dbReference type="InterPro" id="IPR015943">
    <property type="entry name" value="WD40/YVTN_repeat-like_dom_sf"/>
</dbReference>
<dbReference type="PROSITE" id="PS00107">
    <property type="entry name" value="PROTEIN_KINASE_ATP"/>
    <property type="match status" value="1"/>
</dbReference>
<dbReference type="SMART" id="SM00320">
    <property type="entry name" value="WD40"/>
    <property type="match status" value="5"/>
</dbReference>
<feature type="region of interest" description="Disordered" evidence="11">
    <location>
        <begin position="1"/>
        <end position="22"/>
    </location>
</feature>
<organism evidence="13 14">
    <name type="scientific">Frankia nepalensis</name>
    <dbReference type="NCBI Taxonomy" id="1836974"/>
    <lineage>
        <taxon>Bacteria</taxon>
        <taxon>Bacillati</taxon>
        <taxon>Actinomycetota</taxon>
        <taxon>Actinomycetes</taxon>
        <taxon>Frankiales</taxon>
        <taxon>Frankiaceae</taxon>
        <taxon>Frankia</taxon>
    </lineage>
</organism>
<dbReference type="RefSeq" id="WP_203000650.1">
    <property type="nucleotide sequence ID" value="NZ_JADWYU010000115.1"/>
</dbReference>
<keyword evidence="8 10" id="KW-0067">ATP-binding</keyword>
<evidence type="ECO:0000256" key="9">
    <source>
        <dbReference type="PROSITE-ProRule" id="PRU00221"/>
    </source>
</evidence>
<dbReference type="EC" id="2.7.11.1" evidence="2"/>
<sequence>MAGSTPPPVQGNAPAPLNATDPRRLGNYQIVGRLGQGGMGTVFLGRGADGVAVAIKVIKPELAAAPEFRSRFRREAESARRVRRFTTAAVLDADPDGPSPYLVTEYVEGPTLSKMVARRGPMRPADLEQLALSVATALSAIHAAGIVHRDLTPANVLLSPVGPKVIDFGLARDFEGSGEFSRTTKHAIGTPGYMAPEQILDSPVTSAADVFAWGAITVFAATGRPPFGEGRIEALLYRILYEPANITGVPAELAGLVDAALRKEPERRPTAEALRMALMSGTSLPADPGSAAQPTPPEGRGGKDGGRRRRFGRGRPSGTGDAPVSGGAPGSGSRAAATGLLTPPPGAPRAATTASGAPPAPTTPGSRAPGAPIPGTPAPGPARGPAPGPPLPPPPRPPAPGSMASGSPTPASEQAPFRPWSTPPSGPAGPTVSRQAPPSRPDLPVPESRNGARGSGRRRVALVVAGLVVLGAVAVGVPLALSGGGGGGNGDVSAARRAELSTALAQQADALRASDPERAARLSLAAYRIEPTADAERAMVASFAAASWVDLPGTAAAYTGGALSADGRFAAATDTNGHLRLWDLSSPASPTQVADVALPAGSGTPDAAGPLFLPDAGLVTAGAVGHTWTLGDPGAPTVVGDIPGQVSQPLQLSVSGDGKLLAIANRGQDIEIWNLSNPAAPTHVGYRRIPGIVTDIAISPDARMLAVAEVDGTATLFDITNPADPVERGQTAGQSQQVNAVAFLPDSKRLVTGGDDGTVRVWDLADPASPKQVNELRGRGSAVVDVVPVGSGYLASAEADGTLLGWDLASPSPAGFTLDSEKARRDLAADGTGTRLLSVPEEDAGTPAVGTTDPAQLVAVACQNPANRIDEQEWNDRVTDLAYQDPCAG</sequence>
<dbReference type="Pfam" id="PF00400">
    <property type="entry name" value="WD40"/>
    <property type="match status" value="1"/>
</dbReference>
<dbReference type="CDD" id="cd14014">
    <property type="entry name" value="STKc_PknB_like"/>
    <property type="match status" value="1"/>
</dbReference>
<dbReference type="PROSITE" id="PS50011">
    <property type="entry name" value="PROTEIN_KINASE_DOM"/>
    <property type="match status" value="1"/>
</dbReference>
<feature type="region of interest" description="Disordered" evidence="11">
    <location>
        <begin position="281"/>
        <end position="456"/>
    </location>
</feature>
<evidence type="ECO:0000256" key="8">
    <source>
        <dbReference type="ARBA" id="ARBA00022840"/>
    </source>
</evidence>
<name>A0A937RCI7_9ACTN</name>
<gene>
    <name evidence="13" type="ORF">I7412_20985</name>
</gene>
<dbReference type="InterPro" id="IPR011009">
    <property type="entry name" value="Kinase-like_dom_sf"/>
</dbReference>
<dbReference type="PROSITE" id="PS50294">
    <property type="entry name" value="WD_REPEATS_REGION"/>
    <property type="match status" value="1"/>
</dbReference>
<dbReference type="Pfam" id="PF00069">
    <property type="entry name" value="Pkinase"/>
    <property type="match status" value="1"/>
</dbReference>
<accession>A0A937RCI7</accession>
<evidence type="ECO:0000256" key="3">
    <source>
        <dbReference type="ARBA" id="ARBA00022574"/>
    </source>
</evidence>
<evidence type="ECO:0000256" key="11">
    <source>
        <dbReference type="SAM" id="MobiDB-lite"/>
    </source>
</evidence>
<protein>
    <recommendedName>
        <fullName evidence="2">non-specific serine/threonine protein kinase</fullName>
        <ecNumber evidence="2">2.7.11.1</ecNumber>
    </recommendedName>
</protein>
<evidence type="ECO:0000256" key="4">
    <source>
        <dbReference type="ARBA" id="ARBA00022679"/>
    </source>
</evidence>
<feature type="compositionally biased region" description="Low complexity" evidence="11">
    <location>
        <begin position="314"/>
        <end position="341"/>
    </location>
</feature>
<dbReference type="SUPFAM" id="SSF56112">
    <property type="entry name" value="Protein kinase-like (PK-like)"/>
    <property type="match status" value="1"/>
</dbReference>
<dbReference type="Gene3D" id="1.10.510.10">
    <property type="entry name" value="Transferase(Phosphotransferase) domain 1"/>
    <property type="match status" value="1"/>
</dbReference>
<keyword evidence="5" id="KW-0677">Repeat</keyword>
<evidence type="ECO:0000256" key="10">
    <source>
        <dbReference type="PROSITE-ProRule" id="PRU10141"/>
    </source>
</evidence>
<dbReference type="AlphaFoldDB" id="A0A937RCI7"/>
<dbReference type="InterPro" id="IPR017441">
    <property type="entry name" value="Protein_kinase_ATP_BS"/>
</dbReference>
<dbReference type="PANTHER" id="PTHR43671">
    <property type="entry name" value="SERINE/THREONINE-PROTEIN KINASE NEK"/>
    <property type="match status" value="1"/>
</dbReference>
<keyword evidence="14" id="KW-1185">Reference proteome</keyword>
<keyword evidence="3 9" id="KW-0853">WD repeat</keyword>
<feature type="binding site" evidence="10">
    <location>
        <position position="56"/>
    </location>
    <ligand>
        <name>ATP</name>
        <dbReference type="ChEBI" id="CHEBI:30616"/>
    </ligand>
</feature>
<dbReference type="PROSITE" id="PS50082">
    <property type="entry name" value="WD_REPEATS_2"/>
    <property type="match status" value="1"/>
</dbReference>
<dbReference type="EMBL" id="JAEACQ010000232">
    <property type="protein sequence ID" value="MBL7629598.1"/>
    <property type="molecule type" value="Genomic_DNA"/>
</dbReference>
<dbReference type="InterPro" id="IPR008266">
    <property type="entry name" value="Tyr_kinase_AS"/>
</dbReference>
<dbReference type="InterPro" id="IPR000719">
    <property type="entry name" value="Prot_kinase_dom"/>
</dbReference>
<feature type="compositionally biased region" description="Pro residues" evidence="11">
    <location>
        <begin position="371"/>
        <end position="400"/>
    </location>
</feature>
<evidence type="ECO:0000256" key="6">
    <source>
        <dbReference type="ARBA" id="ARBA00022741"/>
    </source>
</evidence>
<feature type="compositionally biased region" description="Low complexity" evidence="11">
    <location>
        <begin position="348"/>
        <end position="370"/>
    </location>
</feature>
<dbReference type="Gene3D" id="2.130.10.10">
    <property type="entry name" value="YVTN repeat-like/Quinoprotein amine dehydrogenase"/>
    <property type="match status" value="1"/>
</dbReference>
<keyword evidence="4" id="KW-0808">Transferase</keyword>
<dbReference type="InterPro" id="IPR001680">
    <property type="entry name" value="WD40_rpt"/>
</dbReference>
<dbReference type="InterPro" id="IPR019775">
    <property type="entry name" value="WD40_repeat_CS"/>
</dbReference>
<proteinExistence type="inferred from homology"/>
<dbReference type="InterPro" id="IPR036322">
    <property type="entry name" value="WD40_repeat_dom_sf"/>
</dbReference>
<evidence type="ECO:0000259" key="12">
    <source>
        <dbReference type="PROSITE" id="PS50011"/>
    </source>
</evidence>
<feature type="repeat" description="WD" evidence="9">
    <location>
        <begin position="731"/>
        <end position="772"/>
    </location>
</feature>
<dbReference type="InterPro" id="IPR050660">
    <property type="entry name" value="NEK_Ser/Thr_kinase"/>
</dbReference>
<dbReference type="PROSITE" id="PS00109">
    <property type="entry name" value="PROTEIN_KINASE_TYR"/>
    <property type="match status" value="1"/>
</dbReference>
<evidence type="ECO:0000256" key="7">
    <source>
        <dbReference type="ARBA" id="ARBA00022777"/>
    </source>
</evidence>
<dbReference type="Proteomes" id="UP000604475">
    <property type="component" value="Unassembled WGS sequence"/>
</dbReference>
<comment type="caution">
    <text evidence="13">The sequence shown here is derived from an EMBL/GenBank/DDBJ whole genome shotgun (WGS) entry which is preliminary data.</text>
</comment>
<evidence type="ECO:0000313" key="13">
    <source>
        <dbReference type="EMBL" id="MBL7629598.1"/>
    </source>
</evidence>